<reference evidence="11" key="1">
    <citation type="submission" date="2013-09" db="EMBL/GenBank/DDBJ databases">
        <title>The Genome Sequence of Anopheles maculatus species B.</title>
        <authorList>
            <consortium name="The Broad Institute Genomics Platform"/>
            <person name="Neafsey D.E."/>
            <person name="Besansky N."/>
            <person name="Howell P."/>
            <person name="Walton C."/>
            <person name="Young S.K."/>
            <person name="Zeng Q."/>
            <person name="Gargeya S."/>
            <person name="Fitzgerald M."/>
            <person name="Haas B."/>
            <person name="Abouelleil A."/>
            <person name="Allen A.W."/>
            <person name="Alvarado L."/>
            <person name="Arachchi H.M."/>
            <person name="Berlin A.M."/>
            <person name="Chapman S.B."/>
            <person name="Gainer-Dewar J."/>
            <person name="Goldberg J."/>
            <person name="Griggs A."/>
            <person name="Gujja S."/>
            <person name="Hansen M."/>
            <person name="Howarth C."/>
            <person name="Imamovic A."/>
            <person name="Ireland A."/>
            <person name="Larimer J."/>
            <person name="McCowan C."/>
            <person name="Murphy C."/>
            <person name="Pearson M."/>
            <person name="Poon T.W."/>
            <person name="Priest M."/>
            <person name="Roberts A."/>
            <person name="Saif S."/>
            <person name="Shea T."/>
            <person name="Sisk P."/>
            <person name="Sykes S."/>
            <person name="Wortman J."/>
            <person name="Nusbaum C."/>
            <person name="Birren B."/>
        </authorList>
    </citation>
    <scope>NUCLEOTIDE SEQUENCE [LARGE SCALE GENOMIC DNA]</scope>
    <source>
        <strain evidence="11">maculatus3</strain>
    </source>
</reference>
<evidence type="ECO:0000313" key="11">
    <source>
        <dbReference type="Proteomes" id="UP000075901"/>
    </source>
</evidence>
<dbReference type="AlphaFoldDB" id="A0A182T8B8"/>
<comment type="catalytic activity">
    <reaction evidence="7">
        <text>L-threonyl-[protein] + ATP = O-phospho-L-threonyl-[protein] + ADP + H(+)</text>
        <dbReference type="Rhea" id="RHEA:46608"/>
        <dbReference type="Rhea" id="RHEA-COMP:11060"/>
        <dbReference type="Rhea" id="RHEA-COMP:11605"/>
        <dbReference type="ChEBI" id="CHEBI:15378"/>
        <dbReference type="ChEBI" id="CHEBI:30013"/>
        <dbReference type="ChEBI" id="CHEBI:30616"/>
        <dbReference type="ChEBI" id="CHEBI:61977"/>
        <dbReference type="ChEBI" id="CHEBI:456216"/>
        <dbReference type="EC" id="2.7.11.1"/>
    </reaction>
</comment>
<dbReference type="InterPro" id="IPR000719">
    <property type="entry name" value="Prot_kinase_dom"/>
</dbReference>
<evidence type="ECO:0000256" key="6">
    <source>
        <dbReference type="ARBA" id="ARBA00022840"/>
    </source>
</evidence>
<evidence type="ECO:0000256" key="1">
    <source>
        <dbReference type="ARBA" id="ARBA00012513"/>
    </source>
</evidence>
<keyword evidence="5" id="KW-0418">Kinase</keyword>
<evidence type="ECO:0000256" key="5">
    <source>
        <dbReference type="ARBA" id="ARBA00022777"/>
    </source>
</evidence>
<keyword evidence="6" id="KW-0067">ATP-binding</keyword>
<proteinExistence type="predicted"/>
<dbReference type="GO" id="GO:0004674">
    <property type="term" value="F:protein serine/threonine kinase activity"/>
    <property type="evidence" value="ECO:0007669"/>
    <property type="project" value="UniProtKB-KW"/>
</dbReference>
<dbReference type="InterPro" id="IPR008271">
    <property type="entry name" value="Ser/Thr_kinase_AS"/>
</dbReference>
<keyword evidence="3" id="KW-0808">Transferase</keyword>
<evidence type="ECO:0000259" key="9">
    <source>
        <dbReference type="PROSITE" id="PS50011"/>
    </source>
</evidence>
<dbReference type="Gene3D" id="1.10.510.10">
    <property type="entry name" value="Transferase(Phosphotransferase) domain 1"/>
    <property type="match status" value="1"/>
</dbReference>
<dbReference type="FunFam" id="1.10.510.10:FF:000294">
    <property type="entry name" value="Serine/threonine-protein kinase OXI1"/>
    <property type="match status" value="1"/>
</dbReference>
<sequence length="114" mass="13034">SQFYGNGELFHRLKTFTVQLVKLYVAELALAIDFLHNAGIIYRDLKPENILLDDRFHIKLIDFGLSKWLSIGSRTTTLCGTIQYMGNEAYVLQTNSNNRKPSVSVWVCVRTSVH</sequence>
<dbReference type="GO" id="GO:0005524">
    <property type="term" value="F:ATP binding"/>
    <property type="evidence" value="ECO:0007669"/>
    <property type="project" value="UniProtKB-KW"/>
</dbReference>
<keyword evidence="11" id="KW-1185">Reference proteome</keyword>
<evidence type="ECO:0000256" key="8">
    <source>
        <dbReference type="ARBA" id="ARBA00048679"/>
    </source>
</evidence>
<evidence type="ECO:0000256" key="2">
    <source>
        <dbReference type="ARBA" id="ARBA00022527"/>
    </source>
</evidence>
<dbReference type="VEuPathDB" id="VectorBase:AMAM021648"/>
<evidence type="ECO:0000256" key="3">
    <source>
        <dbReference type="ARBA" id="ARBA00022679"/>
    </source>
</evidence>
<name>A0A182T8B8_9DIPT</name>
<dbReference type="EC" id="2.7.11.1" evidence="1"/>
<protein>
    <recommendedName>
        <fullName evidence="1">non-specific serine/threonine protein kinase</fullName>
        <ecNumber evidence="1">2.7.11.1</ecNumber>
    </recommendedName>
</protein>
<keyword evidence="4" id="KW-0547">Nucleotide-binding</keyword>
<dbReference type="SMART" id="SM00220">
    <property type="entry name" value="S_TKc"/>
    <property type="match status" value="1"/>
</dbReference>
<dbReference type="EnsemblMetazoa" id="AMAM021648-RA">
    <property type="protein sequence ID" value="AMAM021648-PA"/>
    <property type="gene ID" value="AMAM021648"/>
</dbReference>
<reference evidence="10" key="2">
    <citation type="submission" date="2020-05" db="UniProtKB">
        <authorList>
            <consortium name="EnsemblMetazoa"/>
        </authorList>
    </citation>
    <scope>IDENTIFICATION</scope>
    <source>
        <strain evidence="10">maculatus3</strain>
    </source>
</reference>
<dbReference type="SUPFAM" id="SSF56112">
    <property type="entry name" value="Protein kinase-like (PK-like)"/>
    <property type="match status" value="1"/>
</dbReference>
<organism evidence="10 11">
    <name type="scientific">Anopheles maculatus</name>
    <dbReference type="NCBI Taxonomy" id="74869"/>
    <lineage>
        <taxon>Eukaryota</taxon>
        <taxon>Metazoa</taxon>
        <taxon>Ecdysozoa</taxon>
        <taxon>Arthropoda</taxon>
        <taxon>Hexapoda</taxon>
        <taxon>Insecta</taxon>
        <taxon>Pterygota</taxon>
        <taxon>Neoptera</taxon>
        <taxon>Endopterygota</taxon>
        <taxon>Diptera</taxon>
        <taxon>Nematocera</taxon>
        <taxon>Culicoidea</taxon>
        <taxon>Culicidae</taxon>
        <taxon>Anophelinae</taxon>
        <taxon>Anopheles</taxon>
        <taxon>Anopheles maculatus group</taxon>
    </lineage>
</organism>
<dbReference type="Proteomes" id="UP000075901">
    <property type="component" value="Unassembled WGS sequence"/>
</dbReference>
<dbReference type="Pfam" id="PF00069">
    <property type="entry name" value="Pkinase"/>
    <property type="match status" value="1"/>
</dbReference>
<evidence type="ECO:0000256" key="7">
    <source>
        <dbReference type="ARBA" id="ARBA00047899"/>
    </source>
</evidence>
<comment type="catalytic activity">
    <reaction evidence="8">
        <text>L-seryl-[protein] + ATP = O-phospho-L-seryl-[protein] + ADP + H(+)</text>
        <dbReference type="Rhea" id="RHEA:17989"/>
        <dbReference type="Rhea" id="RHEA-COMP:9863"/>
        <dbReference type="Rhea" id="RHEA-COMP:11604"/>
        <dbReference type="ChEBI" id="CHEBI:15378"/>
        <dbReference type="ChEBI" id="CHEBI:29999"/>
        <dbReference type="ChEBI" id="CHEBI:30616"/>
        <dbReference type="ChEBI" id="CHEBI:83421"/>
        <dbReference type="ChEBI" id="CHEBI:456216"/>
        <dbReference type="EC" id="2.7.11.1"/>
    </reaction>
</comment>
<dbReference type="InterPro" id="IPR011009">
    <property type="entry name" value="Kinase-like_dom_sf"/>
</dbReference>
<evidence type="ECO:0000256" key="4">
    <source>
        <dbReference type="ARBA" id="ARBA00022741"/>
    </source>
</evidence>
<dbReference type="PROSITE" id="PS50011">
    <property type="entry name" value="PROTEIN_KINASE_DOM"/>
    <property type="match status" value="1"/>
</dbReference>
<evidence type="ECO:0000313" key="10">
    <source>
        <dbReference type="EnsemblMetazoa" id="AMAM021648-PA"/>
    </source>
</evidence>
<dbReference type="PROSITE" id="PS00108">
    <property type="entry name" value="PROTEIN_KINASE_ST"/>
    <property type="match status" value="1"/>
</dbReference>
<keyword evidence="2" id="KW-0723">Serine/threonine-protein kinase</keyword>
<feature type="domain" description="Protein kinase" evidence="9">
    <location>
        <begin position="1"/>
        <end position="114"/>
    </location>
</feature>
<dbReference type="PANTHER" id="PTHR24351">
    <property type="entry name" value="RIBOSOMAL PROTEIN S6 KINASE"/>
    <property type="match status" value="1"/>
</dbReference>
<accession>A0A182T8B8</accession>